<keyword evidence="2 6" id="KW-0808">Transferase</keyword>
<evidence type="ECO:0000259" key="5">
    <source>
        <dbReference type="SMART" id="SM00563"/>
    </source>
</evidence>
<dbReference type="AlphaFoldDB" id="A0A2P6MXX3"/>
<dbReference type="InParanoid" id="A0A2P6MXX3"/>
<evidence type="ECO:0000256" key="1">
    <source>
        <dbReference type="ARBA" id="ARBA00008655"/>
    </source>
</evidence>
<evidence type="ECO:0000313" key="7">
    <source>
        <dbReference type="Proteomes" id="UP000241769"/>
    </source>
</evidence>
<dbReference type="InterPro" id="IPR032098">
    <property type="entry name" value="Acyltransf_C"/>
</dbReference>
<organism evidence="6 7">
    <name type="scientific">Planoprotostelium fungivorum</name>
    <dbReference type="NCBI Taxonomy" id="1890364"/>
    <lineage>
        <taxon>Eukaryota</taxon>
        <taxon>Amoebozoa</taxon>
        <taxon>Evosea</taxon>
        <taxon>Variosea</taxon>
        <taxon>Cavosteliida</taxon>
        <taxon>Cavosteliaceae</taxon>
        <taxon>Planoprotostelium</taxon>
    </lineage>
</organism>
<dbReference type="OrthoDB" id="186786at2759"/>
<comment type="similarity">
    <text evidence="1">Belongs to the 1-acyl-sn-glycerol-3-phosphate acyltransferase family.</text>
</comment>
<dbReference type="STRING" id="1890364.A0A2P6MXX3"/>
<dbReference type="SUPFAM" id="SSF69593">
    <property type="entry name" value="Glycerol-3-phosphate (1)-acyltransferase"/>
    <property type="match status" value="1"/>
</dbReference>
<evidence type="ECO:0000256" key="2">
    <source>
        <dbReference type="ARBA" id="ARBA00022679"/>
    </source>
</evidence>
<protein>
    <submittedName>
        <fullName evidence="6">Lysocardiolipin acyltransferase 1-like</fullName>
    </submittedName>
</protein>
<dbReference type="GO" id="GO:0036149">
    <property type="term" value="P:phosphatidylinositol acyl-chain remodeling"/>
    <property type="evidence" value="ECO:0007669"/>
    <property type="project" value="TreeGrafter"/>
</dbReference>
<dbReference type="SMART" id="SM00563">
    <property type="entry name" value="PlsC"/>
    <property type="match status" value="1"/>
</dbReference>
<gene>
    <name evidence="6" type="ORF">PROFUN_15148</name>
</gene>
<feature type="transmembrane region" description="Helical" evidence="4">
    <location>
        <begin position="310"/>
        <end position="330"/>
    </location>
</feature>
<keyword evidence="4" id="KW-0472">Membrane</keyword>
<dbReference type="GO" id="GO:0016746">
    <property type="term" value="F:acyltransferase activity"/>
    <property type="evidence" value="ECO:0007669"/>
    <property type="project" value="UniProtKB-KW"/>
</dbReference>
<evidence type="ECO:0000256" key="3">
    <source>
        <dbReference type="ARBA" id="ARBA00023315"/>
    </source>
</evidence>
<proteinExistence type="inferred from homology"/>
<reference evidence="6 7" key="1">
    <citation type="journal article" date="2018" name="Genome Biol. Evol.">
        <title>Multiple Roots of Fruiting Body Formation in Amoebozoa.</title>
        <authorList>
            <person name="Hillmann F."/>
            <person name="Forbes G."/>
            <person name="Novohradska S."/>
            <person name="Ferling I."/>
            <person name="Riege K."/>
            <person name="Groth M."/>
            <person name="Westermann M."/>
            <person name="Marz M."/>
            <person name="Spaller T."/>
            <person name="Winckler T."/>
            <person name="Schaap P."/>
            <person name="Glockner G."/>
        </authorList>
    </citation>
    <scope>NUCLEOTIDE SEQUENCE [LARGE SCALE GENOMIC DNA]</scope>
    <source>
        <strain evidence="6 7">Jena</strain>
    </source>
</reference>
<dbReference type="PANTHER" id="PTHR10983">
    <property type="entry name" value="1-ACYLGLYCEROL-3-PHOSPHATE ACYLTRANSFERASE-RELATED"/>
    <property type="match status" value="1"/>
</dbReference>
<evidence type="ECO:0000256" key="4">
    <source>
        <dbReference type="SAM" id="Phobius"/>
    </source>
</evidence>
<keyword evidence="4" id="KW-1133">Transmembrane helix</keyword>
<keyword evidence="3 6" id="KW-0012">Acyltransferase</keyword>
<dbReference type="Pfam" id="PF01553">
    <property type="entry name" value="Acyltransferase"/>
    <property type="match status" value="1"/>
</dbReference>
<dbReference type="FunCoup" id="A0A2P6MXX3">
    <property type="interactions" value="239"/>
</dbReference>
<dbReference type="InterPro" id="IPR002123">
    <property type="entry name" value="Plipid/glycerol_acylTrfase"/>
</dbReference>
<feature type="transmembrane region" description="Helical" evidence="4">
    <location>
        <begin position="336"/>
        <end position="362"/>
    </location>
</feature>
<dbReference type="Proteomes" id="UP000241769">
    <property type="component" value="Unassembled WGS sequence"/>
</dbReference>
<name>A0A2P6MXX3_9EUKA</name>
<dbReference type="CDD" id="cd07990">
    <property type="entry name" value="LPLAT_LCLAT1-like"/>
    <property type="match status" value="1"/>
</dbReference>
<keyword evidence="7" id="KW-1185">Reference proteome</keyword>
<comment type="caution">
    <text evidence="6">The sequence shown here is derived from an EMBL/GenBank/DDBJ whole genome shotgun (WGS) entry which is preliminary data.</text>
</comment>
<feature type="transmembrane region" description="Helical" evidence="4">
    <location>
        <begin position="58"/>
        <end position="78"/>
    </location>
</feature>
<dbReference type="EMBL" id="MDYQ01000321">
    <property type="protein sequence ID" value="PRP76496.1"/>
    <property type="molecule type" value="Genomic_DNA"/>
</dbReference>
<dbReference type="PANTHER" id="PTHR10983:SF16">
    <property type="entry name" value="LYSOCARDIOLIPIN ACYLTRANSFERASE 1"/>
    <property type="match status" value="1"/>
</dbReference>
<dbReference type="GO" id="GO:0005783">
    <property type="term" value="C:endoplasmic reticulum"/>
    <property type="evidence" value="ECO:0007669"/>
    <property type="project" value="TreeGrafter"/>
</dbReference>
<dbReference type="Pfam" id="PF16076">
    <property type="entry name" value="Acyltransf_C"/>
    <property type="match status" value="1"/>
</dbReference>
<keyword evidence="4" id="KW-0812">Transmembrane</keyword>
<sequence length="372" mass="44229">MVDTKPQKKITVTGGLFLFSLFFTCLLGDIFLLFPPLLLVFPFSWRAYRSWCDFLAAWWFRISVFFYEYVMGTSIVTVGDDIFQNNKETAIIIANHRTRLDWQFLWCLLHRTGTLQREKIVLKYGLKNVPGFGWAMQKFCFLFLHRRWEQDEKNITRVLEHYSQHDYNFQLLIFPEGTDLCPDNRIKSYAYSEKNNLPRVEYTLYPRTRGLTHTLSLTRHKIDAVYNVTIGYLPEQQIPQSEKELLQLQLPNEIHFHVQRIPIREVPIEEEKASEWISELWRKKEADLKDFYEKKRFPGKRLSVDPQTTTLLFSVFVWICFVSLALYGMFNYSLVRWYVLVVVIAEVVISKLGGADYLELIYHKTADDKKRR</sequence>
<feature type="domain" description="Phospholipid/glycerol acyltransferase" evidence="5">
    <location>
        <begin position="90"/>
        <end position="212"/>
    </location>
</feature>
<evidence type="ECO:0000313" key="6">
    <source>
        <dbReference type="EMBL" id="PRP76496.1"/>
    </source>
</evidence>
<feature type="transmembrane region" description="Helical" evidence="4">
    <location>
        <begin position="12"/>
        <end position="38"/>
    </location>
</feature>
<accession>A0A2P6MXX3</accession>